<keyword evidence="1" id="KW-0472">Membrane</keyword>
<keyword evidence="2" id="KW-0496">Mitochondrion</keyword>
<keyword evidence="1" id="KW-0812">Transmembrane</keyword>
<keyword evidence="1" id="KW-1133">Transmembrane helix</keyword>
<evidence type="ECO:0000313" key="2">
    <source>
        <dbReference type="EMBL" id="QDG01247.1"/>
    </source>
</evidence>
<accession>A0A513U0T1</accession>
<geneLocation type="mitochondrion" evidence="2"/>
<dbReference type="EMBL" id="MK111108">
    <property type="protein sequence ID" value="QDG01247.1"/>
    <property type="molecule type" value="Genomic_DNA"/>
</dbReference>
<protein>
    <submittedName>
        <fullName evidence="2">Uncharacterized protein</fullName>
    </submittedName>
</protein>
<name>A0A513U0T1_9PEZI</name>
<organism evidence="2">
    <name type="scientific">Scytalidium sp</name>
    <dbReference type="NCBI Taxonomy" id="1715249"/>
    <lineage>
        <taxon>Eukaryota</taxon>
        <taxon>Fungi</taxon>
        <taxon>Dikarya</taxon>
        <taxon>Ascomycota</taxon>
        <taxon>Pezizomycotina</taxon>
        <taxon>Leotiomycetes</taxon>
        <taxon>Leotiomycetes incertae sedis</taxon>
        <taxon>Scytalidium</taxon>
    </lineage>
</organism>
<dbReference type="AlphaFoldDB" id="A0A513U0T1"/>
<feature type="transmembrane region" description="Helical" evidence="1">
    <location>
        <begin position="69"/>
        <end position="88"/>
    </location>
</feature>
<gene>
    <name evidence="2" type="primary">orf173</name>
</gene>
<proteinExistence type="predicted"/>
<evidence type="ECO:0000256" key="1">
    <source>
        <dbReference type="SAM" id="Phobius"/>
    </source>
</evidence>
<feature type="transmembrane region" description="Helical" evidence="1">
    <location>
        <begin position="28"/>
        <end position="49"/>
    </location>
</feature>
<reference evidence="2" key="1">
    <citation type="journal article" name="Sci. Rep.">
        <title>Characterization of the mitochondrial genome of the pathogenic fungus Scytalidium auriculariicola (Leotiomycetes) and insights into its phylogenetics.</title>
        <authorList>
            <person name="Chen C."/>
            <person name="Li Q."/>
            <person name="Fu R."/>
            <person name="Wang J."/>
            <person name="Xiong C."/>
            <person name="Fan Z."/>
            <person name="Hu R."/>
            <person name="Zhang H."/>
            <person name="Lu D."/>
        </authorList>
    </citation>
    <scope>NUCLEOTIDE SEQUENCE</scope>
    <source>
        <tissue evidence="2">Mycelium</tissue>
    </source>
</reference>
<sequence length="173" mass="20321">MWTYFILFLLLYNAVTLRRDKSILYNRTSIIILLYFFFIAFVALLFSYFDSSIGLYGGLFYATNITQVFHIFIFFISAIILQLTSFYLKKVKISFRGLTWGLFSFTHLDLISPSLYSYLRMNTSLNPVLSRDPLKFFPVKFLRLNQNFVAKYSTTSYPNKTANSFIVQMQNVV</sequence>